<name>A0A5C7HQV6_9ROSI</name>
<dbReference type="SUPFAM" id="SSF46689">
    <property type="entry name" value="Homeodomain-like"/>
    <property type="match status" value="2"/>
</dbReference>
<dbReference type="PROSITE" id="PS51293">
    <property type="entry name" value="SANT"/>
    <property type="match status" value="1"/>
</dbReference>
<dbReference type="Proteomes" id="UP000323000">
    <property type="component" value="Chromosome 6"/>
</dbReference>
<comment type="subcellular location">
    <subcellularLocation>
        <location evidence="1">Nucleus</location>
    </subcellularLocation>
</comment>
<dbReference type="InterPro" id="IPR017884">
    <property type="entry name" value="SANT_dom"/>
</dbReference>
<evidence type="ECO:0000313" key="11">
    <source>
        <dbReference type="Proteomes" id="UP000323000"/>
    </source>
</evidence>
<dbReference type="Pfam" id="PF00249">
    <property type="entry name" value="Myb_DNA-binding"/>
    <property type="match status" value="1"/>
</dbReference>
<dbReference type="GO" id="GO:0010468">
    <property type="term" value="P:regulation of gene expression"/>
    <property type="evidence" value="ECO:0007669"/>
    <property type="project" value="UniProtKB-ARBA"/>
</dbReference>
<evidence type="ECO:0000256" key="2">
    <source>
        <dbReference type="ARBA" id="ARBA00023015"/>
    </source>
</evidence>
<reference evidence="11" key="1">
    <citation type="journal article" date="2019" name="Gigascience">
        <title>De novo genome assembly of the endangered Acer yangbiense, a plant species with extremely small populations endemic to Yunnan Province, China.</title>
        <authorList>
            <person name="Yang J."/>
            <person name="Wariss H.M."/>
            <person name="Tao L."/>
            <person name="Zhang R."/>
            <person name="Yun Q."/>
            <person name="Hollingsworth P."/>
            <person name="Dao Z."/>
            <person name="Luo G."/>
            <person name="Guo H."/>
            <person name="Ma Y."/>
            <person name="Sun W."/>
        </authorList>
    </citation>
    <scope>NUCLEOTIDE SEQUENCE [LARGE SCALE GENOMIC DNA]</scope>
    <source>
        <strain evidence="11">cv. Malutang</strain>
    </source>
</reference>
<dbReference type="AlphaFoldDB" id="A0A5C7HQV6"/>
<evidence type="ECO:0000256" key="6">
    <source>
        <dbReference type="SAM" id="MobiDB-lite"/>
    </source>
</evidence>
<feature type="domain" description="HTH myb-type" evidence="9">
    <location>
        <begin position="99"/>
        <end position="155"/>
    </location>
</feature>
<feature type="region of interest" description="Disordered" evidence="6">
    <location>
        <begin position="241"/>
        <end position="271"/>
    </location>
</feature>
<dbReference type="InterPro" id="IPR017930">
    <property type="entry name" value="Myb_dom"/>
</dbReference>
<dbReference type="Gene3D" id="1.10.10.60">
    <property type="entry name" value="Homeodomain-like"/>
    <property type="match status" value="2"/>
</dbReference>
<feature type="domain" description="SANT" evidence="8">
    <location>
        <begin position="106"/>
        <end position="155"/>
    </location>
</feature>
<dbReference type="OrthoDB" id="118550at2759"/>
<keyword evidence="5" id="KW-0539">Nucleus</keyword>
<evidence type="ECO:0000256" key="1">
    <source>
        <dbReference type="ARBA" id="ARBA00004123"/>
    </source>
</evidence>
<keyword evidence="4" id="KW-0804">Transcription</keyword>
<evidence type="ECO:0000259" key="9">
    <source>
        <dbReference type="PROSITE" id="PS51294"/>
    </source>
</evidence>
<feature type="domain" description="Myb-like" evidence="7">
    <location>
        <begin position="99"/>
        <end position="151"/>
    </location>
</feature>
<sequence length="332" mass="36418">MDSIISSSHHHDTEWSQEENKVFENALAELDHHSPNLFKQIALRVLGKTLSQIQKHYIDLNKDIQMINLGRVPLPNYGNVDTADATASTGDVAKKEAKRKRKRGIKWTFEEHKLFLIGLEKFGKGDWKSISRYSVVTRTPAQVASHAQKHFLRLQNPCNNRRKSSTITTAVATAPSPLQVMYKTYTGIAAAATDPSPLLQVMSEPYTGIAAAAAAPSPLLQVMSEPYTGIAAATTAPSPLQGMSEPYTSNYHQNSSTTTTAPAPAAPSSLQDMSEPYTNIAVASTTVPSPLEDMSDSYTNIDDQFLSTGFPDFLDFPDPDFPYFSDSSDVFR</sequence>
<dbReference type="PANTHER" id="PTHR44042:SF54">
    <property type="entry name" value="MYB-LIKE DNA-BINDING DOMAIN, SHAQKYF CLASS PROTEIN"/>
    <property type="match status" value="1"/>
</dbReference>
<keyword evidence="11" id="KW-1185">Reference proteome</keyword>
<evidence type="ECO:0008006" key="12">
    <source>
        <dbReference type="Google" id="ProtNLM"/>
    </source>
</evidence>
<dbReference type="CDD" id="cd00167">
    <property type="entry name" value="SANT"/>
    <property type="match status" value="2"/>
</dbReference>
<comment type="caution">
    <text evidence="10">The sequence shown here is derived from an EMBL/GenBank/DDBJ whole genome shotgun (WGS) entry which is preliminary data.</text>
</comment>
<evidence type="ECO:0000256" key="3">
    <source>
        <dbReference type="ARBA" id="ARBA00023125"/>
    </source>
</evidence>
<keyword evidence="3" id="KW-0238">DNA-binding</keyword>
<keyword evidence="2" id="KW-0805">Transcription regulation</keyword>
<feature type="compositionally biased region" description="Low complexity" evidence="6">
    <location>
        <begin position="255"/>
        <end position="269"/>
    </location>
</feature>
<accession>A0A5C7HQV6</accession>
<dbReference type="GO" id="GO:0005634">
    <property type="term" value="C:nucleus"/>
    <property type="evidence" value="ECO:0007669"/>
    <property type="project" value="UniProtKB-SubCell"/>
</dbReference>
<protein>
    <recommendedName>
        <fullName evidence="12">HTH myb-type domain-containing protein</fullName>
    </recommendedName>
</protein>
<dbReference type="PROSITE" id="PS50090">
    <property type="entry name" value="MYB_LIKE"/>
    <property type="match status" value="1"/>
</dbReference>
<dbReference type="FunFam" id="1.10.10.60:FF:000009">
    <property type="entry name" value="transcription factor MYB1R1"/>
    <property type="match status" value="1"/>
</dbReference>
<organism evidence="10 11">
    <name type="scientific">Acer yangbiense</name>
    <dbReference type="NCBI Taxonomy" id="1000413"/>
    <lineage>
        <taxon>Eukaryota</taxon>
        <taxon>Viridiplantae</taxon>
        <taxon>Streptophyta</taxon>
        <taxon>Embryophyta</taxon>
        <taxon>Tracheophyta</taxon>
        <taxon>Spermatophyta</taxon>
        <taxon>Magnoliopsida</taxon>
        <taxon>eudicotyledons</taxon>
        <taxon>Gunneridae</taxon>
        <taxon>Pentapetalae</taxon>
        <taxon>rosids</taxon>
        <taxon>malvids</taxon>
        <taxon>Sapindales</taxon>
        <taxon>Sapindaceae</taxon>
        <taxon>Hippocastanoideae</taxon>
        <taxon>Acereae</taxon>
        <taxon>Acer</taxon>
    </lineage>
</organism>
<dbReference type="PROSITE" id="PS51294">
    <property type="entry name" value="HTH_MYB"/>
    <property type="match status" value="1"/>
</dbReference>
<evidence type="ECO:0000313" key="10">
    <source>
        <dbReference type="EMBL" id="TXG59244.1"/>
    </source>
</evidence>
<dbReference type="InterPro" id="IPR006447">
    <property type="entry name" value="Myb_dom_plants"/>
</dbReference>
<evidence type="ECO:0000259" key="7">
    <source>
        <dbReference type="PROSITE" id="PS50090"/>
    </source>
</evidence>
<proteinExistence type="predicted"/>
<dbReference type="GO" id="GO:0003677">
    <property type="term" value="F:DNA binding"/>
    <property type="evidence" value="ECO:0007669"/>
    <property type="project" value="UniProtKB-KW"/>
</dbReference>
<evidence type="ECO:0000256" key="4">
    <source>
        <dbReference type="ARBA" id="ARBA00023163"/>
    </source>
</evidence>
<dbReference type="SMART" id="SM00717">
    <property type="entry name" value="SANT"/>
    <property type="match status" value="2"/>
</dbReference>
<dbReference type="PANTHER" id="PTHR44042">
    <property type="entry name" value="DUPLICATED HOMEODOMAIN-LIKE SUPERFAMILY PROTEIN-RELATED"/>
    <property type="match status" value="1"/>
</dbReference>
<evidence type="ECO:0000256" key="5">
    <source>
        <dbReference type="ARBA" id="ARBA00023242"/>
    </source>
</evidence>
<evidence type="ECO:0000259" key="8">
    <source>
        <dbReference type="PROSITE" id="PS51293"/>
    </source>
</evidence>
<dbReference type="InterPro" id="IPR001005">
    <property type="entry name" value="SANT/Myb"/>
</dbReference>
<gene>
    <name evidence="10" type="ORF">EZV62_013817</name>
</gene>
<dbReference type="EMBL" id="VAHF01000006">
    <property type="protein sequence ID" value="TXG59244.1"/>
    <property type="molecule type" value="Genomic_DNA"/>
</dbReference>
<dbReference type="NCBIfam" id="TIGR01557">
    <property type="entry name" value="myb_SHAQKYF"/>
    <property type="match status" value="1"/>
</dbReference>
<dbReference type="InterPro" id="IPR009057">
    <property type="entry name" value="Homeodomain-like_sf"/>
</dbReference>